<accession>X1F953</accession>
<sequence length="207" mass="24455">RDVINFKPDVTFITIGGNDANSGMALDEYRAAIEKIIDKLDKIDCLPILQTYYCPIYEQMSEIFQNFPEYMEIKRKISSERQIPLIDQYKYFSALYQNEKSTYSELMLDGLHVNPIGNAIMDLIACRSCYIPDPIFLDIKFEHEVQFYLDKMNRYLKLPPGCSFNPRCYTQSYNDLCKRETPHKIEVEEGHYIWCVNEEVLKDEFDF</sequence>
<proteinExistence type="predicted"/>
<dbReference type="EMBL" id="BARU01003939">
    <property type="protein sequence ID" value="GAH29080.1"/>
    <property type="molecule type" value="Genomic_DNA"/>
</dbReference>
<dbReference type="Gene3D" id="3.40.50.1110">
    <property type="entry name" value="SGNH hydrolase"/>
    <property type="match status" value="1"/>
</dbReference>
<reference evidence="2" key="1">
    <citation type="journal article" date="2014" name="Front. Microbiol.">
        <title>High frequency of phylogenetically diverse reductive dehalogenase-homologous genes in deep subseafloor sedimentary metagenomes.</title>
        <authorList>
            <person name="Kawai M."/>
            <person name="Futagami T."/>
            <person name="Toyoda A."/>
            <person name="Takaki Y."/>
            <person name="Nishi S."/>
            <person name="Hori S."/>
            <person name="Arai W."/>
            <person name="Tsubouchi T."/>
            <person name="Morono Y."/>
            <person name="Uchiyama I."/>
            <person name="Ito T."/>
            <person name="Fujiyama A."/>
            <person name="Inagaki F."/>
            <person name="Takami H."/>
        </authorList>
    </citation>
    <scope>NUCLEOTIDE SEQUENCE</scope>
    <source>
        <strain evidence="2">Expedition CK06-06</strain>
    </source>
</reference>
<dbReference type="InterPro" id="IPR013830">
    <property type="entry name" value="SGNH_hydro"/>
</dbReference>
<name>X1F953_9ZZZZ</name>
<comment type="caution">
    <text evidence="2">The sequence shown here is derived from an EMBL/GenBank/DDBJ whole genome shotgun (WGS) entry which is preliminary data.</text>
</comment>
<feature type="non-terminal residue" evidence="2">
    <location>
        <position position="1"/>
    </location>
</feature>
<evidence type="ECO:0000259" key="1">
    <source>
        <dbReference type="Pfam" id="PF13472"/>
    </source>
</evidence>
<dbReference type="AlphaFoldDB" id="X1F953"/>
<organism evidence="2">
    <name type="scientific">marine sediment metagenome</name>
    <dbReference type="NCBI Taxonomy" id="412755"/>
    <lineage>
        <taxon>unclassified sequences</taxon>
        <taxon>metagenomes</taxon>
        <taxon>ecological metagenomes</taxon>
    </lineage>
</organism>
<protein>
    <recommendedName>
        <fullName evidence="1">SGNH hydrolase-type esterase domain-containing protein</fullName>
    </recommendedName>
</protein>
<dbReference type="Pfam" id="PF13472">
    <property type="entry name" value="Lipase_GDSL_2"/>
    <property type="match status" value="1"/>
</dbReference>
<dbReference type="SUPFAM" id="SSF52266">
    <property type="entry name" value="SGNH hydrolase"/>
    <property type="match status" value="1"/>
</dbReference>
<dbReference type="InterPro" id="IPR036514">
    <property type="entry name" value="SGNH_hydro_sf"/>
</dbReference>
<feature type="domain" description="SGNH hydrolase-type esterase" evidence="1">
    <location>
        <begin position="2"/>
        <end position="120"/>
    </location>
</feature>
<evidence type="ECO:0000313" key="2">
    <source>
        <dbReference type="EMBL" id="GAH29080.1"/>
    </source>
</evidence>
<gene>
    <name evidence="2" type="ORF">S03H2_08194</name>
</gene>
<dbReference type="CDD" id="cd00229">
    <property type="entry name" value="SGNH_hydrolase"/>
    <property type="match status" value="1"/>
</dbReference>